<dbReference type="PANTHER" id="PTHR21666:SF270">
    <property type="entry name" value="MUREIN HYDROLASE ACTIVATOR ENVC"/>
    <property type="match status" value="1"/>
</dbReference>
<evidence type="ECO:0000313" key="3">
    <source>
        <dbReference type="EMBL" id="GAA4834926.1"/>
    </source>
</evidence>
<sequence length="424" mass="45086">MAEHDPRNRTGRVPLLRGLAAAALAVGTLVASAGPGYGTGAAALAPGTQFTPLTAAVMTEPAPFDATDGKTHLSYELLTTSALSSSAPVRLDRVDVEDAGTHQVIGSLSGQALAEAANPVGNPLPGADAYTPPPPAPTPTVIQGSQQWIIWLDLTLDQGRTVPEVLEHHFSGAILTASGPSAFEETVQATPTARTAPLNLSPPVLPGAWYASESCCGNTHHRRGLAPVNGRFGVPQRFAIDWYRVGEQGQAWEGDPTQLTSYLSYRQPVAAAARGRVVEVQDGVPDNPPPHTPPIPPIEDTVGNHITLEVAPGRYLLYAHLQPGSLNVREGDCVEPGQILALIGNSGNSTTPHLHFQVMTTAEFFPTDSPPFTFQQFRVLGQVEPRIWDDNLGLQPTGVLPITPSPYEGPHRAQYPLDREVLEF</sequence>
<evidence type="ECO:0000256" key="1">
    <source>
        <dbReference type="SAM" id="SignalP"/>
    </source>
</evidence>
<protein>
    <submittedName>
        <fullName evidence="3">M23 family metallopeptidase</fullName>
    </submittedName>
</protein>
<evidence type="ECO:0000313" key="4">
    <source>
        <dbReference type="Proteomes" id="UP001501752"/>
    </source>
</evidence>
<gene>
    <name evidence="3" type="ORF">GCM10023235_07000</name>
</gene>
<dbReference type="InterPro" id="IPR011055">
    <property type="entry name" value="Dup_hybrid_motif"/>
</dbReference>
<dbReference type="InterPro" id="IPR016047">
    <property type="entry name" value="M23ase_b-sheet_dom"/>
</dbReference>
<dbReference type="CDD" id="cd12797">
    <property type="entry name" value="M23_peptidase"/>
    <property type="match status" value="1"/>
</dbReference>
<feature type="signal peptide" evidence="1">
    <location>
        <begin position="1"/>
        <end position="33"/>
    </location>
</feature>
<keyword evidence="4" id="KW-1185">Reference proteome</keyword>
<dbReference type="EMBL" id="BAABIS010000001">
    <property type="protein sequence ID" value="GAA4834926.1"/>
    <property type="molecule type" value="Genomic_DNA"/>
</dbReference>
<evidence type="ECO:0000259" key="2">
    <source>
        <dbReference type="Pfam" id="PF01551"/>
    </source>
</evidence>
<dbReference type="Gene3D" id="2.70.70.10">
    <property type="entry name" value="Glucose Permease (Domain IIA)"/>
    <property type="match status" value="1"/>
</dbReference>
<reference evidence="4" key="1">
    <citation type="journal article" date="2019" name="Int. J. Syst. Evol. Microbiol.">
        <title>The Global Catalogue of Microorganisms (GCM) 10K type strain sequencing project: providing services to taxonomists for standard genome sequencing and annotation.</title>
        <authorList>
            <consortium name="The Broad Institute Genomics Platform"/>
            <consortium name="The Broad Institute Genome Sequencing Center for Infectious Disease"/>
            <person name="Wu L."/>
            <person name="Ma J."/>
        </authorList>
    </citation>
    <scope>NUCLEOTIDE SEQUENCE [LARGE SCALE GENOMIC DNA]</scope>
    <source>
        <strain evidence="4">JCM 13006</strain>
    </source>
</reference>
<feature type="chain" id="PRO_5045236473" evidence="1">
    <location>
        <begin position="34"/>
        <end position="424"/>
    </location>
</feature>
<keyword evidence="1" id="KW-0732">Signal</keyword>
<feature type="domain" description="M23ase beta-sheet core" evidence="2">
    <location>
        <begin position="266"/>
        <end position="361"/>
    </location>
</feature>
<dbReference type="SUPFAM" id="SSF51261">
    <property type="entry name" value="Duplicated hybrid motif"/>
    <property type="match status" value="1"/>
</dbReference>
<dbReference type="PANTHER" id="PTHR21666">
    <property type="entry name" value="PEPTIDASE-RELATED"/>
    <property type="match status" value="1"/>
</dbReference>
<name>A0ABP9D976_9ACTN</name>
<comment type="caution">
    <text evidence="3">The sequence shown here is derived from an EMBL/GenBank/DDBJ whole genome shotgun (WGS) entry which is preliminary data.</text>
</comment>
<dbReference type="InterPro" id="IPR050570">
    <property type="entry name" value="Cell_wall_metabolism_enzyme"/>
</dbReference>
<accession>A0ABP9D976</accession>
<proteinExistence type="predicted"/>
<dbReference type="Proteomes" id="UP001501752">
    <property type="component" value="Unassembled WGS sequence"/>
</dbReference>
<organism evidence="3 4">
    <name type="scientific">Kitasatospora terrestris</name>
    <dbReference type="NCBI Taxonomy" id="258051"/>
    <lineage>
        <taxon>Bacteria</taxon>
        <taxon>Bacillati</taxon>
        <taxon>Actinomycetota</taxon>
        <taxon>Actinomycetes</taxon>
        <taxon>Kitasatosporales</taxon>
        <taxon>Streptomycetaceae</taxon>
        <taxon>Kitasatospora</taxon>
    </lineage>
</organism>
<dbReference type="Pfam" id="PF01551">
    <property type="entry name" value="Peptidase_M23"/>
    <property type="match status" value="1"/>
</dbReference>